<gene>
    <name evidence="3" type="ORF">ACA1_064880</name>
</gene>
<dbReference type="RefSeq" id="XP_004339714.1">
    <property type="nucleotide sequence ID" value="XM_004339666.1"/>
</dbReference>
<dbReference type="GO" id="GO:0033617">
    <property type="term" value="P:mitochondrial respiratory chain complex IV assembly"/>
    <property type="evidence" value="ECO:0007669"/>
    <property type="project" value="TreeGrafter"/>
</dbReference>
<evidence type="ECO:0000313" key="3">
    <source>
        <dbReference type="EMBL" id="ELR17701.1"/>
    </source>
</evidence>
<keyword evidence="4" id="KW-1185">Reference proteome</keyword>
<dbReference type="InterPro" id="IPR018793">
    <property type="entry name" value="Cyt_c_oxidase_assmbl_Pet191"/>
</dbReference>
<evidence type="ECO:0000256" key="2">
    <source>
        <dbReference type="ARBA" id="ARBA00023157"/>
    </source>
</evidence>
<evidence type="ECO:0000256" key="1">
    <source>
        <dbReference type="ARBA" id="ARBA00007785"/>
    </source>
</evidence>
<evidence type="ECO:0000313" key="4">
    <source>
        <dbReference type="Proteomes" id="UP000011083"/>
    </source>
</evidence>
<dbReference type="PANTHER" id="PTHR28627">
    <property type="entry name" value="CYTOCHROME C OXIDASE ASSEMBLY FACTOR 5"/>
    <property type="match status" value="1"/>
</dbReference>
<dbReference type="Proteomes" id="UP000011083">
    <property type="component" value="Unassembled WGS sequence"/>
</dbReference>
<dbReference type="VEuPathDB" id="AmoebaDB:ACA1_064880"/>
<comment type="similarity">
    <text evidence="1">Belongs to the PET191 family.</text>
</comment>
<protein>
    <submittedName>
        <fullName evidence="3">Uncharacterized protein</fullName>
    </submittedName>
</protein>
<name>L8H010_ACACF</name>
<dbReference type="Pfam" id="PF10203">
    <property type="entry name" value="Pet191_N"/>
    <property type="match status" value="1"/>
</dbReference>
<dbReference type="PANTHER" id="PTHR28627:SF1">
    <property type="entry name" value="CYTOCHROME C OXIDASE ASSEMBLY FACTOR 5"/>
    <property type="match status" value="1"/>
</dbReference>
<dbReference type="OrthoDB" id="282149at2759"/>
<accession>L8H010</accession>
<sequence length="84" mass="9384">MASSCKSLKEELVACLKISPCMQDKEKTFHECLKSKDEDEIGTGYFECKRGQLDMRKRFKGNVDFIRKSPTQAPAQPPAAGGRS</sequence>
<keyword evidence="2" id="KW-1015">Disulfide bond</keyword>
<dbReference type="OMA" id="KKTPKEC"/>
<dbReference type="GO" id="GO:0005739">
    <property type="term" value="C:mitochondrion"/>
    <property type="evidence" value="ECO:0007669"/>
    <property type="project" value="TreeGrafter"/>
</dbReference>
<proteinExistence type="inferred from homology"/>
<dbReference type="AlphaFoldDB" id="L8H010"/>
<reference evidence="3 4" key="1">
    <citation type="journal article" date="2013" name="Genome Biol.">
        <title>Genome of Acanthamoeba castellanii highlights extensive lateral gene transfer and early evolution of tyrosine kinase signaling.</title>
        <authorList>
            <person name="Clarke M."/>
            <person name="Lohan A.J."/>
            <person name="Liu B."/>
            <person name="Lagkouvardos I."/>
            <person name="Roy S."/>
            <person name="Zafar N."/>
            <person name="Bertelli C."/>
            <person name="Schilde C."/>
            <person name="Kianianmomeni A."/>
            <person name="Burglin T.R."/>
            <person name="Frech C."/>
            <person name="Turcotte B."/>
            <person name="Kopec K.O."/>
            <person name="Synnott J.M."/>
            <person name="Choo C."/>
            <person name="Paponov I."/>
            <person name="Finkler A."/>
            <person name="Soon Heng Tan C."/>
            <person name="Hutchins A.P."/>
            <person name="Weinmeier T."/>
            <person name="Rattei T."/>
            <person name="Chu J.S."/>
            <person name="Gimenez G."/>
            <person name="Irimia M."/>
            <person name="Rigden D.J."/>
            <person name="Fitzpatrick D.A."/>
            <person name="Lorenzo-Morales J."/>
            <person name="Bateman A."/>
            <person name="Chiu C.H."/>
            <person name="Tang P."/>
            <person name="Hegemann P."/>
            <person name="Fromm H."/>
            <person name="Raoult D."/>
            <person name="Greub G."/>
            <person name="Miranda-Saavedra D."/>
            <person name="Chen N."/>
            <person name="Nash P."/>
            <person name="Ginger M.L."/>
            <person name="Horn M."/>
            <person name="Schaap P."/>
            <person name="Caler L."/>
            <person name="Loftus B."/>
        </authorList>
    </citation>
    <scope>NUCLEOTIDE SEQUENCE [LARGE SCALE GENOMIC DNA]</scope>
    <source>
        <strain evidence="3 4">Neff</strain>
    </source>
</reference>
<dbReference type="EMBL" id="KB007974">
    <property type="protein sequence ID" value="ELR17701.1"/>
    <property type="molecule type" value="Genomic_DNA"/>
</dbReference>
<organism evidence="3 4">
    <name type="scientific">Acanthamoeba castellanii (strain ATCC 30010 / Neff)</name>
    <dbReference type="NCBI Taxonomy" id="1257118"/>
    <lineage>
        <taxon>Eukaryota</taxon>
        <taxon>Amoebozoa</taxon>
        <taxon>Discosea</taxon>
        <taxon>Longamoebia</taxon>
        <taxon>Centramoebida</taxon>
        <taxon>Acanthamoebidae</taxon>
        <taxon>Acanthamoeba</taxon>
    </lineage>
</organism>
<dbReference type="GeneID" id="14917783"/>
<dbReference type="KEGG" id="acan:ACA1_064880"/>